<reference evidence="3 4" key="1">
    <citation type="submission" date="2021-03" db="EMBL/GenBank/DDBJ databases">
        <title>Sequencing the genomes of 1000 actinobacteria strains.</title>
        <authorList>
            <person name="Klenk H.-P."/>
        </authorList>
    </citation>
    <scope>NUCLEOTIDE SEQUENCE [LARGE SCALE GENOMIC DNA]</scope>
    <source>
        <strain evidence="3 4">DSM 44580</strain>
    </source>
</reference>
<dbReference type="Pfam" id="PF20182">
    <property type="entry name" value="DUF6545"/>
    <property type="match status" value="1"/>
</dbReference>
<keyword evidence="1" id="KW-0472">Membrane</keyword>
<evidence type="ECO:0000259" key="2">
    <source>
        <dbReference type="Pfam" id="PF20182"/>
    </source>
</evidence>
<evidence type="ECO:0000313" key="3">
    <source>
        <dbReference type="EMBL" id="MBP2478060.1"/>
    </source>
</evidence>
<feature type="transmembrane region" description="Helical" evidence="1">
    <location>
        <begin position="105"/>
        <end position="125"/>
    </location>
</feature>
<dbReference type="InterPro" id="IPR050039">
    <property type="entry name" value="MAB_1171c-like"/>
</dbReference>
<dbReference type="EMBL" id="JAGIOO010000001">
    <property type="protein sequence ID" value="MBP2478060.1"/>
    <property type="molecule type" value="Genomic_DNA"/>
</dbReference>
<proteinExistence type="predicted"/>
<dbReference type="NCBIfam" id="NF042915">
    <property type="entry name" value="MAB_1171c_fam"/>
    <property type="match status" value="1"/>
</dbReference>
<comment type="caution">
    <text evidence="3">The sequence shown here is derived from an EMBL/GenBank/DDBJ whole genome shotgun (WGS) entry which is preliminary data.</text>
</comment>
<feature type="transmembrane region" description="Helical" evidence="1">
    <location>
        <begin position="70"/>
        <end position="93"/>
    </location>
</feature>
<organism evidence="3 4">
    <name type="scientific">Crossiella equi</name>
    <dbReference type="NCBI Taxonomy" id="130796"/>
    <lineage>
        <taxon>Bacteria</taxon>
        <taxon>Bacillati</taxon>
        <taxon>Actinomycetota</taxon>
        <taxon>Actinomycetes</taxon>
        <taxon>Pseudonocardiales</taxon>
        <taxon>Pseudonocardiaceae</taxon>
        <taxon>Crossiella</taxon>
    </lineage>
</organism>
<protein>
    <recommendedName>
        <fullName evidence="2">DUF6545 domain-containing protein</fullName>
    </recommendedName>
</protein>
<feature type="transmembrane region" description="Helical" evidence="1">
    <location>
        <begin position="175"/>
        <end position="193"/>
    </location>
</feature>
<feature type="transmembrane region" description="Helical" evidence="1">
    <location>
        <begin position="33"/>
        <end position="58"/>
    </location>
</feature>
<name>A0ABS5AQT8_9PSEU</name>
<dbReference type="InterPro" id="IPR046675">
    <property type="entry name" value="DUF6545"/>
</dbReference>
<dbReference type="RefSeq" id="WP_086789710.1">
    <property type="nucleotide sequence ID" value="NZ_JAGIOO010000001.1"/>
</dbReference>
<sequence length="399" mass="43262">MVRYLPPLLAGLALLALLAKLPALRRDPREPGLLALCAVFATLAVSYTLFTAPVWAWVDRALGVPNIGGILNQGLVIVLTAAQLAVVLGWSGPPARVWPRIRLRLWLYGLVLGAMAVLYALALATGTQDHDYVLALVGSPFYQVYLVLYLGAYTLGQADVLRLCWRYAKVAGRTWLRLGLRLAAISSALGLVYSAGRAADLVAGLFAYTGQPWEPVVQASIALAALFKITGWTVPGWGPRVSEWFGGLDRRRALRELAPLWAALYRAEPDIALVDPLAGAWRRPGTAFRLYRRVIEIRDGELALRPWLDPAVAELARRLADEAGLTGEEHAAVVEAARLRMALRDKADGHRTTGAAPLSPAEGVTDLAGELAWLRRVARAFESSPVVEAVLEGFSRESA</sequence>
<keyword evidence="1" id="KW-0812">Transmembrane</keyword>
<gene>
    <name evidence="3" type="ORF">JOF53_006932</name>
</gene>
<keyword evidence="4" id="KW-1185">Reference proteome</keyword>
<evidence type="ECO:0000256" key="1">
    <source>
        <dbReference type="SAM" id="Phobius"/>
    </source>
</evidence>
<dbReference type="Proteomes" id="UP001519363">
    <property type="component" value="Unassembled WGS sequence"/>
</dbReference>
<feature type="transmembrane region" description="Helical" evidence="1">
    <location>
        <begin position="132"/>
        <end position="155"/>
    </location>
</feature>
<evidence type="ECO:0000313" key="4">
    <source>
        <dbReference type="Proteomes" id="UP001519363"/>
    </source>
</evidence>
<keyword evidence="1" id="KW-1133">Transmembrane helix</keyword>
<accession>A0ABS5AQT8</accession>
<feature type="domain" description="DUF6545" evidence="2">
    <location>
        <begin position="249"/>
        <end position="383"/>
    </location>
</feature>